<evidence type="ECO:0000256" key="2">
    <source>
        <dbReference type="ARBA" id="ARBA00022475"/>
    </source>
</evidence>
<evidence type="ECO:0000256" key="4">
    <source>
        <dbReference type="ARBA" id="ARBA00022989"/>
    </source>
</evidence>
<evidence type="ECO:0000313" key="10">
    <source>
        <dbReference type="Proteomes" id="UP000037397"/>
    </source>
</evidence>
<feature type="transmembrane region" description="Helical" evidence="7">
    <location>
        <begin position="113"/>
        <end position="131"/>
    </location>
</feature>
<name>A0A0L6CGQ6_9MICO</name>
<evidence type="ECO:0000313" key="9">
    <source>
        <dbReference type="EMBL" id="KNX36909.1"/>
    </source>
</evidence>
<dbReference type="GO" id="GO:0005886">
    <property type="term" value="C:plasma membrane"/>
    <property type="evidence" value="ECO:0007669"/>
    <property type="project" value="UniProtKB-SubCell"/>
</dbReference>
<dbReference type="RefSeq" id="WP_050669214.1">
    <property type="nucleotide sequence ID" value="NZ_LAIR01000002.1"/>
</dbReference>
<organism evidence="9 10">
    <name type="scientific">Luteipulveratus halotolerans</name>
    <dbReference type="NCBI Taxonomy" id="1631356"/>
    <lineage>
        <taxon>Bacteria</taxon>
        <taxon>Bacillati</taxon>
        <taxon>Actinomycetota</taxon>
        <taxon>Actinomycetes</taxon>
        <taxon>Micrococcales</taxon>
        <taxon>Dermacoccaceae</taxon>
        <taxon>Luteipulveratus</taxon>
    </lineage>
</organism>
<feature type="region of interest" description="Disordered" evidence="6">
    <location>
        <begin position="1"/>
        <end position="23"/>
    </location>
</feature>
<keyword evidence="3 7" id="KW-0812">Transmembrane</keyword>
<dbReference type="PANTHER" id="PTHR36115">
    <property type="entry name" value="PROLINE-RICH ANTIGEN HOMOLOG-RELATED"/>
    <property type="match status" value="1"/>
</dbReference>
<dbReference type="AlphaFoldDB" id="A0A0L6CGQ6"/>
<dbReference type="PIRSF" id="PIRSF021697">
    <property type="entry name" value="UCP021697"/>
    <property type="match status" value="1"/>
</dbReference>
<dbReference type="InterPro" id="IPR016795">
    <property type="entry name" value="UCP021697"/>
</dbReference>
<feature type="transmembrane region" description="Helical" evidence="7">
    <location>
        <begin position="42"/>
        <end position="60"/>
    </location>
</feature>
<dbReference type="OrthoDB" id="5187110at2"/>
<evidence type="ECO:0000256" key="5">
    <source>
        <dbReference type="ARBA" id="ARBA00023136"/>
    </source>
</evidence>
<reference evidence="10" key="1">
    <citation type="submission" date="2015-03" db="EMBL/GenBank/DDBJ databases">
        <title>Luteipulveratus halotolerans sp. nov., a novel actinobacterium (Dermacoccaceae) from Sarawak, Malaysia.</title>
        <authorList>
            <person name="Juboi H."/>
            <person name="Basik A."/>
            <person name="Shamsul S.S."/>
            <person name="Arnold P."/>
            <person name="Schmitt E.K."/>
            <person name="Sanglier J.-J."/>
            <person name="Yeo T."/>
        </authorList>
    </citation>
    <scope>NUCLEOTIDE SEQUENCE [LARGE SCALE GENOMIC DNA]</scope>
    <source>
        <strain evidence="10">C296001</strain>
    </source>
</reference>
<dbReference type="Proteomes" id="UP000037397">
    <property type="component" value="Unassembled WGS sequence"/>
</dbReference>
<dbReference type="InterPro" id="IPR010432">
    <property type="entry name" value="RDD"/>
</dbReference>
<evidence type="ECO:0000256" key="1">
    <source>
        <dbReference type="ARBA" id="ARBA00004651"/>
    </source>
</evidence>
<keyword evidence="5 7" id="KW-0472">Membrane</keyword>
<sequence length="151" mass="15541">MVDRKDMGSWLQGTDTSAPEGADALGLPADGPGSLAGLGRRVPALLIDWVVCSLIAAAFFGYRLGGTGAASFAPLLVFAVENLLLVGTVGYTLGHRLLGLHVTRLDGGVAGPVAGAIRTLLVCLVIPAVIWGRDGRGMHDRAAGTVLVRTR</sequence>
<evidence type="ECO:0000256" key="3">
    <source>
        <dbReference type="ARBA" id="ARBA00022692"/>
    </source>
</evidence>
<feature type="domain" description="RDD" evidence="8">
    <location>
        <begin position="35"/>
        <end position="144"/>
    </location>
</feature>
<comment type="caution">
    <text evidence="9">The sequence shown here is derived from an EMBL/GenBank/DDBJ whole genome shotgun (WGS) entry which is preliminary data.</text>
</comment>
<evidence type="ECO:0000256" key="6">
    <source>
        <dbReference type="SAM" id="MobiDB-lite"/>
    </source>
</evidence>
<keyword evidence="10" id="KW-1185">Reference proteome</keyword>
<comment type="subcellular location">
    <subcellularLocation>
        <location evidence="1">Cell membrane</location>
        <topology evidence="1">Multi-pass membrane protein</topology>
    </subcellularLocation>
</comment>
<evidence type="ECO:0000256" key="7">
    <source>
        <dbReference type="SAM" id="Phobius"/>
    </source>
</evidence>
<dbReference type="Pfam" id="PF06271">
    <property type="entry name" value="RDD"/>
    <property type="match status" value="1"/>
</dbReference>
<dbReference type="EMBL" id="LAIR01000002">
    <property type="protein sequence ID" value="KNX36909.1"/>
    <property type="molecule type" value="Genomic_DNA"/>
</dbReference>
<keyword evidence="2" id="KW-1003">Cell membrane</keyword>
<keyword evidence="4 7" id="KW-1133">Transmembrane helix</keyword>
<evidence type="ECO:0000259" key="8">
    <source>
        <dbReference type="Pfam" id="PF06271"/>
    </source>
</evidence>
<proteinExistence type="predicted"/>
<dbReference type="PANTHER" id="PTHR36115:SF6">
    <property type="entry name" value="PROLINE-RICH ANTIGEN HOMOLOG"/>
    <property type="match status" value="1"/>
</dbReference>
<accession>A0A0L6CGQ6</accession>
<feature type="transmembrane region" description="Helical" evidence="7">
    <location>
        <begin position="72"/>
        <end position="93"/>
    </location>
</feature>
<protein>
    <submittedName>
        <fullName evidence="9">Transporter</fullName>
    </submittedName>
</protein>
<dbReference type="STRING" id="1631356.VV01_06700"/>
<gene>
    <name evidence="9" type="ORF">VV01_06700</name>
</gene>
<dbReference type="InterPro" id="IPR051791">
    <property type="entry name" value="Pra-immunoreactive"/>
</dbReference>